<keyword evidence="2" id="KW-1185">Reference proteome</keyword>
<protein>
    <submittedName>
        <fullName evidence="1">Uncharacterized protein</fullName>
    </submittedName>
</protein>
<dbReference type="Proteomes" id="UP001299876">
    <property type="component" value="Unassembled WGS sequence"/>
</dbReference>
<proteinExistence type="predicted"/>
<accession>A0ABT0ESB1</accession>
<gene>
    <name evidence="1" type="ORF">L9059_00075</name>
</gene>
<name>A0ABT0ESB1_9PSED</name>
<dbReference type="RefSeq" id="WP_247285342.1">
    <property type="nucleotide sequence ID" value="NZ_JAKNRW010000001.1"/>
</dbReference>
<evidence type="ECO:0000313" key="2">
    <source>
        <dbReference type="Proteomes" id="UP001299876"/>
    </source>
</evidence>
<dbReference type="EMBL" id="JAKNRW010000001">
    <property type="protein sequence ID" value="MCK1788608.1"/>
    <property type="molecule type" value="Genomic_DNA"/>
</dbReference>
<evidence type="ECO:0000313" key="1">
    <source>
        <dbReference type="EMBL" id="MCK1788608.1"/>
    </source>
</evidence>
<organism evidence="1 2">
    <name type="scientific">Pseudomonas violetae</name>
    <dbReference type="NCBI Taxonomy" id="2915813"/>
    <lineage>
        <taxon>Bacteria</taxon>
        <taxon>Pseudomonadati</taxon>
        <taxon>Pseudomonadota</taxon>
        <taxon>Gammaproteobacteria</taxon>
        <taxon>Pseudomonadales</taxon>
        <taxon>Pseudomonadaceae</taxon>
        <taxon>Pseudomonas</taxon>
    </lineage>
</organism>
<comment type="caution">
    <text evidence="1">The sequence shown here is derived from an EMBL/GenBank/DDBJ whole genome shotgun (WGS) entry which is preliminary data.</text>
</comment>
<reference evidence="1 2" key="1">
    <citation type="submission" date="2022-02" db="EMBL/GenBank/DDBJ databases">
        <title>Comparative genomics of the first Antarctic Pseudomonas spp. capable of biotransforming 2,4,6-Trinitrotoluene.</title>
        <authorList>
            <person name="Cabrera M.A."/>
            <person name="Marquez S.L."/>
            <person name="Perez-Donoso J.M."/>
        </authorList>
    </citation>
    <scope>NUCLEOTIDE SEQUENCE [LARGE SCALE GENOMIC DNA]</scope>
    <source>
        <strain evidence="1 2">TNT19</strain>
    </source>
</reference>
<sequence>MPYPPFLVAGINGEMLEVEQVDLFKHLIGEMEFNLAVHIEPEKLGSAEKRSLAVSLYETGCKLASLPAGDDAMVLHGRGDELEIGSIRLRALTTVDDLIAELGSSRLSALLSLSLSQRVHYNA</sequence>